<dbReference type="OrthoDB" id="4381286at2"/>
<reference evidence="2 3" key="1">
    <citation type="submission" date="2013-01" db="EMBL/GenBank/DDBJ databases">
        <title>Whole genome shotgun sequence of Gordonia soli NBRC 108243.</title>
        <authorList>
            <person name="Isaki-Nakamura S."/>
            <person name="Hosoyama A."/>
            <person name="Tsuchikane K."/>
            <person name="Ando Y."/>
            <person name="Baba S."/>
            <person name="Ohji S."/>
            <person name="Hamada M."/>
            <person name="Tamura T."/>
            <person name="Yamazoe A."/>
            <person name="Yamazaki S."/>
            <person name="Fujita N."/>
        </authorList>
    </citation>
    <scope>NUCLEOTIDE SEQUENCE [LARGE SCALE GENOMIC DNA]</scope>
    <source>
        <strain evidence="2 3">NBRC 108243</strain>
    </source>
</reference>
<dbReference type="EMBL" id="BANX01000015">
    <property type="protein sequence ID" value="GAC68462.1"/>
    <property type="molecule type" value="Genomic_DNA"/>
</dbReference>
<evidence type="ECO:0000313" key="2">
    <source>
        <dbReference type="EMBL" id="GAC68462.1"/>
    </source>
</evidence>
<gene>
    <name evidence="2" type="ORF">GS4_15_01120</name>
</gene>
<feature type="transmembrane region" description="Helical" evidence="1">
    <location>
        <begin position="140"/>
        <end position="167"/>
    </location>
</feature>
<dbReference type="STRING" id="1223545.GS4_15_01120"/>
<keyword evidence="1" id="KW-1133">Transmembrane helix</keyword>
<accession>M0QM42</accession>
<keyword evidence="1" id="KW-0812">Transmembrane</keyword>
<keyword evidence="3" id="KW-1185">Reference proteome</keyword>
<dbReference type="AlphaFoldDB" id="M0QM42"/>
<evidence type="ECO:0000313" key="3">
    <source>
        <dbReference type="Proteomes" id="UP000011666"/>
    </source>
</evidence>
<comment type="caution">
    <text evidence="2">The sequence shown here is derived from an EMBL/GenBank/DDBJ whole genome shotgun (WGS) entry which is preliminary data.</text>
</comment>
<feature type="transmembrane region" description="Helical" evidence="1">
    <location>
        <begin position="14"/>
        <end position="34"/>
    </location>
</feature>
<dbReference type="eggNOG" id="ENOG5031VX8">
    <property type="taxonomic scope" value="Bacteria"/>
</dbReference>
<name>M0QM42_9ACTN</name>
<dbReference type="RefSeq" id="WP_007620615.1">
    <property type="nucleotide sequence ID" value="NZ_BANX01000015.1"/>
</dbReference>
<evidence type="ECO:0000256" key="1">
    <source>
        <dbReference type="SAM" id="Phobius"/>
    </source>
</evidence>
<feature type="transmembrane region" description="Helical" evidence="1">
    <location>
        <begin position="72"/>
        <end position="91"/>
    </location>
</feature>
<protein>
    <submittedName>
        <fullName evidence="2">Uncharacterized protein</fullName>
    </submittedName>
</protein>
<keyword evidence="1" id="KW-0472">Membrane</keyword>
<organism evidence="2 3">
    <name type="scientific">Gordonia soli NBRC 108243</name>
    <dbReference type="NCBI Taxonomy" id="1223545"/>
    <lineage>
        <taxon>Bacteria</taxon>
        <taxon>Bacillati</taxon>
        <taxon>Actinomycetota</taxon>
        <taxon>Actinomycetes</taxon>
        <taxon>Mycobacteriales</taxon>
        <taxon>Gordoniaceae</taxon>
        <taxon>Gordonia</taxon>
    </lineage>
</organism>
<sequence>MTDADTLRDQFRRFLWPGLFVGGLLLVGFSLAPWGTSDQGVRPSVSGVGRVSVPGASAEDVAFLEQHTQRPGLVVIGAAVLILIAAADGWWRPQAFWYASAIVGIPAVGVLIWSIVTVASPEQRLFDDQVIDALDGPSSILAPGYGVVGTAVVSAVMIVGVLGAIALRVRADRVSRTGGSS</sequence>
<proteinExistence type="predicted"/>
<feature type="transmembrane region" description="Helical" evidence="1">
    <location>
        <begin position="98"/>
        <end position="120"/>
    </location>
</feature>
<dbReference type="Proteomes" id="UP000011666">
    <property type="component" value="Unassembled WGS sequence"/>
</dbReference>